<dbReference type="InterPro" id="IPR002347">
    <property type="entry name" value="SDR_fam"/>
</dbReference>
<dbReference type="OrthoDB" id="10253736at2759"/>
<gene>
    <name evidence="5" type="ORF">FBUS_07170</name>
</gene>
<dbReference type="GO" id="GO:0016616">
    <property type="term" value="F:oxidoreductase activity, acting on the CH-OH group of donors, NAD or NADP as acceptor"/>
    <property type="evidence" value="ECO:0007669"/>
    <property type="project" value="TreeGrafter"/>
</dbReference>
<keyword evidence="4" id="KW-0812">Transmembrane</keyword>
<dbReference type="AlphaFoldDB" id="A0A8E0S2W5"/>
<dbReference type="InterPro" id="IPR036291">
    <property type="entry name" value="NAD(P)-bd_dom_sf"/>
</dbReference>
<accession>A0A8E0S2W5</accession>
<evidence type="ECO:0000256" key="2">
    <source>
        <dbReference type="ARBA" id="ARBA00023002"/>
    </source>
</evidence>
<proteinExistence type="inferred from homology"/>
<dbReference type="EMBL" id="LUCM01002110">
    <property type="protein sequence ID" value="KAA0197859.1"/>
    <property type="molecule type" value="Genomic_DNA"/>
</dbReference>
<dbReference type="CDD" id="cd05339">
    <property type="entry name" value="17beta-HSDXI-like_SDR_c"/>
    <property type="match status" value="1"/>
</dbReference>
<dbReference type="Pfam" id="PF00106">
    <property type="entry name" value="adh_short"/>
    <property type="match status" value="2"/>
</dbReference>
<keyword evidence="4" id="KW-0472">Membrane</keyword>
<reference evidence="5" key="1">
    <citation type="submission" date="2019-05" db="EMBL/GenBank/DDBJ databases">
        <title>Annotation for the trematode Fasciolopsis buski.</title>
        <authorList>
            <person name="Choi Y.-J."/>
        </authorList>
    </citation>
    <scope>NUCLEOTIDE SEQUENCE</scope>
    <source>
        <strain evidence="5">HT</strain>
        <tissue evidence="5">Whole worm</tissue>
    </source>
</reference>
<dbReference type="PRINTS" id="PR00081">
    <property type="entry name" value="GDHRDH"/>
</dbReference>
<evidence type="ECO:0000256" key="4">
    <source>
        <dbReference type="SAM" id="Phobius"/>
    </source>
</evidence>
<name>A0A8E0S2W5_9TREM</name>
<evidence type="ECO:0000313" key="5">
    <source>
        <dbReference type="EMBL" id="KAA0197859.1"/>
    </source>
</evidence>
<dbReference type="SUPFAM" id="SSF51735">
    <property type="entry name" value="NAD(P)-binding Rossmann-fold domains"/>
    <property type="match status" value="1"/>
</dbReference>
<dbReference type="PRINTS" id="PR00080">
    <property type="entry name" value="SDRFAMILY"/>
</dbReference>
<protein>
    <submittedName>
        <fullName evidence="5">Epidermal retinal dehydrogenase 2</fullName>
    </submittedName>
</protein>
<evidence type="ECO:0000313" key="6">
    <source>
        <dbReference type="Proteomes" id="UP000728185"/>
    </source>
</evidence>
<evidence type="ECO:0000256" key="1">
    <source>
        <dbReference type="ARBA" id="ARBA00006484"/>
    </source>
</evidence>
<comment type="similarity">
    <text evidence="1 3">Belongs to the short-chain dehydrogenases/reductases (SDR) family.</text>
</comment>
<dbReference type="GO" id="GO:0005811">
    <property type="term" value="C:lipid droplet"/>
    <property type="evidence" value="ECO:0007669"/>
    <property type="project" value="TreeGrafter"/>
</dbReference>
<dbReference type="Gene3D" id="3.40.50.720">
    <property type="entry name" value="NAD(P)-binding Rossmann-like Domain"/>
    <property type="match status" value="1"/>
</dbReference>
<keyword evidence="4" id="KW-1133">Transmembrane helix</keyword>
<organism evidence="5 6">
    <name type="scientific">Fasciolopsis buskii</name>
    <dbReference type="NCBI Taxonomy" id="27845"/>
    <lineage>
        <taxon>Eukaryota</taxon>
        <taxon>Metazoa</taxon>
        <taxon>Spiralia</taxon>
        <taxon>Lophotrochozoa</taxon>
        <taxon>Platyhelminthes</taxon>
        <taxon>Trematoda</taxon>
        <taxon>Digenea</taxon>
        <taxon>Plagiorchiida</taxon>
        <taxon>Echinostomata</taxon>
        <taxon>Echinostomatoidea</taxon>
        <taxon>Fasciolidae</taxon>
        <taxon>Fasciolopsis</taxon>
    </lineage>
</organism>
<sequence>MDLPSEIFAVLINLFGIFLCFLTEILNNIRWWFFPTYNDLTNDVVLITGAGNGIGRLMCVEFAKYCPKVVAWDYQEHALEETASMVGKVTGHSLHTYVCDLRSREQITETAKKVLHDVGNVTVLVNNAGFLSAKRLLDLRAEDIDNTFKVNVISHFHTIQAFLPSMLSAGRVGMNNIPAEGDTSAVSSPSSNLAVPRGHIVNITSVAATIPAVGLSDYCASKAASMLMMECLELELRAMDLQNSIHLTNIHPFLINTQMFHGSQPLHNWLFPIVDATCCARRIVEAVRKNERIVYISPRYKFLPLIKRLFPTETLQLLYNFGGSENFVEQVNTERLKAKRHED</sequence>
<dbReference type="PANTHER" id="PTHR24322">
    <property type="entry name" value="PKSB"/>
    <property type="match status" value="1"/>
</dbReference>
<keyword evidence="2" id="KW-0560">Oxidoreductase</keyword>
<dbReference type="PANTHER" id="PTHR24322:SF736">
    <property type="entry name" value="RETINOL DEHYDROGENASE 10"/>
    <property type="match status" value="1"/>
</dbReference>
<dbReference type="Proteomes" id="UP000728185">
    <property type="component" value="Unassembled WGS sequence"/>
</dbReference>
<comment type="caution">
    <text evidence="5">The sequence shown here is derived from an EMBL/GenBank/DDBJ whole genome shotgun (WGS) entry which is preliminary data.</text>
</comment>
<feature type="transmembrane region" description="Helical" evidence="4">
    <location>
        <begin position="6"/>
        <end position="26"/>
    </location>
</feature>
<evidence type="ECO:0000256" key="3">
    <source>
        <dbReference type="RuleBase" id="RU000363"/>
    </source>
</evidence>
<keyword evidence="6" id="KW-1185">Reference proteome</keyword>